<dbReference type="InterPro" id="IPR000182">
    <property type="entry name" value="GNAT_dom"/>
</dbReference>
<dbReference type="OrthoDB" id="9795199at2"/>
<dbReference type="PANTHER" id="PTHR43610:SF1">
    <property type="entry name" value="N-ACETYLTRANSFERASE DOMAIN-CONTAINING PROTEIN"/>
    <property type="match status" value="1"/>
</dbReference>
<organism evidence="2 3">
    <name type="scientific">Tsukamurella sputi</name>
    <dbReference type="NCBI Taxonomy" id="2591848"/>
    <lineage>
        <taxon>Bacteria</taxon>
        <taxon>Bacillati</taxon>
        <taxon>Actinomycetota</taxon>
        <taxon>Actinomycetes</taxon>
        <taxon>Mycobacteriales</taxon>
        <taxon>Tsukamurellaceae</taxon>
        <taxon>Tsukamurella</taxon>
    </lineage>
</organism>
<dbReference type="PANTHER" id="PTHR43610">
    <property type="entry name" value="BLL6696 PROTEIN"/>
    <property type="match status" value="1"/>
</dbReference>
<dbReference type="SUPFAM" id="SSF55729">
    <property type="entry name" value="Acyl-CoA N-acyltransferases (Nat)"/>
    <property type="match status" value="1"/>
</dbReference>
<evidence type="ECO:0000313" key="3">
    <source>
        <dbReference type="Proteomes" id="UP000319792"/>
    </source>
</evidence>
<reference evidence="2 3" key="2">
    <citation type="submission" date="2019-08" db="EMBL/GenBank/DDBJ databases">
        <title>Tsukamurella conjunctivitidis sp. nov., Tsukamurella assacharolytica sp. nov. and Tsukamurella sputae sp. nov. isolated from patients with conjunctivitis, bacteraemia (lymphoma) and respiratory infection (sputum) in Hong Kong.</title>
        <authorList>
            <person name="Fok K.M.N."/>
            <person name="Fong J.Y.H."/>
        </authorList>
    </citation>
    <scope>NUCLEOTIDE SEQUENCE [LARGE SCALE GENOMIC DNA]</scope>
    <source>
        <strain evidence="2 3">HKU70</strain>
    </source>
</reference>
<reference evidence="2 3" key="1">
    <citation type="submission" date="2019-06" db="EMBL/GenBank/DDBJ databases">
        <authorList>
            <person name="Teng J.L.L."/>
            <person name="Lee H.H."/>
            <person name="Lau S.K.P."/>
            <person name="Woo P.C.Y."/>
        </authorList>
    </citation>
    <scope>NUCLEOTIDE SEQUENCE [LARGE SCALE GENOMIC DNA]</scope>
    <source>
        <strain evidence="2 3">HKU70</strain>
    </source>
</reference>
<dbReference type="AlphaFoldDB" id="A0A5C5RJ10"/>
<keyword evidence="2" id="KW-0808">Transferase</keyword>
<name>A0A5C5RJ10_9ACTN</name>
<accession>A0A5C5RJ10</accession>
<dbReference type="Gene3D" id="3.40.630.30">
    <property type="match status" value="1"/>
</dbReference>
<dbReference type="InterPro" id="IPR016181">
    <property type="entry name" value="Acyl_CoA_acyltransferase"/>
</dbReference>
<dbReference type="Pfam" id="PF13302">
    <property type="entry name" value="Acetyltransf_3"/>
    <property type="match status" value="1"/>
</dbReference>
<keyword evidence="3" id="KW-1185">Reference proteome</keyword>
<protein>
    <submittedName>
        <fullName evidence="2">GNAT family N-acetyltransferase</fullName>
    </submittedName>
</protein>
<dbReference type="RefSeq" id="WP_146436009.1">
    <property type="nucleotide sequence ID" value="NZ_VIGV01000005.1"/>
</dbReference>
<evidence type="ECO:0000259" key="1">
    <source>
        <dbReference type="Pfam" id="PF13302"/>
    </source>
</evidence>
<proteinExistence type="predicted"/>
<evidence type="ECO:0000313" key="2">
    <source>
        <dbReference type="EMBL" id="TWS22976.1"/>
    </source>
</evidence>
<dbReference type="Proteomes" id="UP000319792">
    <property type="component" value="Unassembled WGS sequence"/>
</dbReference>
<feature type="domain" description="N-acetyltransferase" evidence="1">
    <location>
        <begin position="27"/>
        <end position="144"/>
    </location>
</feature>
<comment type="caution">
    <text evidence="2">The sequence shown here is derived from an EMBL/GenBank/DDBJ whole genome shotgun (WGS) entry which is preliminary data.</text>
</comment>
<gene>
    <name evidence="2" type="ORF">FK268_16405</name>
</gene>
<dbReference type="GO" id="GO:0016747">
    <property type="term" value="F:acyltransferase activity, transferring groups other than amino-acyl groups"/>
    <property type="evidence" value="ECO:0007669"/>
    <property type="project" value="InterPro"/>
</dbReference>
<dbReference type="EMBL" id="VIGV01000005">
    <property type="protein sequence ID" value="TWS22976.1"/>
    <property type="molecule type" value="Genomic_DNA"/>
</dbReference>
<sequence>MRLPIDVPAVPSSGVEVTAFFIAISDELFAALDHEQVWAHIPGPQPTSPTALVSKLSGDSTIRQVLVIRAHGRAIGTTSYYLDPLAPQGVEIGATLFTPNAWGSGVNAVVKSAMIDASFEAGAQWVQFRTDERNGRSAAAILKLPGAVELSPRLEPEKIRKDGTVRTSRMFRIPRPELT</sequence>